<accession>C5D936</accession>
<name>C5D936_GEOSW</name>
<protein>
    <recommendedName>
        <fullName evidence="2">DUF3990 domain-containing protein</fullName>
    </recommendedName>
</protein>
<dbReference type="Gene3D" id="3.90.175.10">
    <property type="entry name" value="Diphtheria Toxin, domain 1"/>
    <property type="match status" value="1"/>
</dbReference>
<dbReference type="OrthoDB" id="2243939at2"/>
<dbReference type="HOGENOM" id="CLU_1560754_0_0_9"/>
<dbReference type="SUPFAM" id="SSF56399">
    <property type="entry name" value="ADP-ribosylation"/>
    <property type="match status" value="1"/>
</dbReference>
<dbReference type="EMBL" id="CP001638">
    <property type="protein sequence ID" value="ACS25889.1"/>
    <property type="molecule type" value="Genomic_DNA"/>
</dbReference>
<evidence type="ECO:0000313" key="1">
    <source>
        <dbReference type="EMBL" id="ACS25889.1"/>
    </source>
</evidence>
<evidence type="ECO:0008006" key="2">
    <source>
        <dbReference type="Google" id="ProtNLM"/>
    </source>
</evidence>
<dbReference type="AlphaFoldDB" id="C5D936"/>
<dbReference type="STRING" id="471223.GWCH70_3244"/>
<reference evidence="1" key="1">
    <citation type="submission" date="2009-06" db="EMBL/GenBank/DDBJ databases">
        <title>Complete sequence of chromosome of Geopacillus sp. WCH70.</title>
        <authorList>
            <consortium name="US DOE Joint Genome Institute"/>
            <person name="Lucas S."/>
            <person name="Copeland A."/>
            <person name="Lapidus A."/>
            <person name="Glavina del Rio T."/>
            <person name="Dalin E."/>
            <person name="Tice H."/>
            <person name="Bruce D."/>
            <person name="Goodwin L."/>
            <person name="Pitluck S."/>
            <person name="Chertkov O."/>
            <person name="Brettin T."/>
            <person name="Detter J.C."/>
            <person name="Han C."/>
            <person name="Larimer F."/>
            <person name="Land M."/>
            <person name="Hauser L."/>
            <person name="Kyrpides N."/>
            <person name="Mikhailova N."/>
            <person name="Brumm P."/>
            <person name="Mead D.A."/>
            <person name="Richardson P."/>
        </authorList>
    </citation>
    <scope>NUCLEOTIDE SEQUENCE [LARGE SCALE GENOMIC DNA]</scope>
    <source>
        <strain evidence="1">WCH70</strain>
    </source>
</reference>
<sequence length="171" mass="19915">MKYFVGYHGTSSVFAEKILCTNFVVDHTKVGWLGTGIYLFEENQELARSWANYKYPNSKKGVIRCEVEIAEEEVFDVVDPLGEHNKFFHAVRKQLIEQIKKRNLQLRAKNRKDFDGKTYNFICKAKGFKLVRAATYTYQDYDRIFGLSSRVPNGIELCVKDINCIKNKRLV</sequence>
<organism evidence="1">
    <name type="scientific">Geobacillus sp. (strain WCH70)</name>
    <dbReference type="NCBI Taxonomy" id="471223"/>
    <lineage>
        <taxon>Bacteria</taxon>
        <taxon>Bacillati</taxon>
        <taxon>Bacillota</taxon>
        <taxon>Bacilli</taxon>
        <taxon>Bacillales</taxon>
        <taxon>Anoxybacillaceae</taxon>
        <taxon>Geobacillus</taxon>
    </lineage>
</organism>
<proteinExistence type="predicted"/>
<gene>
    <name evidence="1" type="ordered locus">GWCH70_3244</name>
</gene>
<dbReference type="KEGG" id="gwc:GWCH70_3244"/>